<dbReference type="Proteomes" id="UP001148018">
    <property type="component" value="Unassembled WGS sequence"/>
</dbReference>
<dbReference type="OrthoDB" id="5945798at2759"/>
<comment type="caution">
    <text evidence="2">The sequence shown here is derived from an EMBL/GenBank/DDBJ whole genome shotgun (WGS) entry which is preliminary data.</text>
</comment>
<dbReference type="EMBL" id="JANIIK010000042">
    <property type="protein sequence ID" value="KAJ3606994.1"/>
    <property type="molecule type" value="Genomic_DNA"/>
</dbReference>
<evidence type="ECO:0000256" key="1">
    <source>
        <dbReference type="SAM" id="MobiDB-lite"/>
    </source>
</evidence>
<reference evidence="2" key="1">
    <citation type="submission" date="2022-07" db="EMBL/GenBank/DDBJ databases">
        <title>Chromosome-level genome of Muraenolepis orangiensis.</title>
        <authorList>
            <person name="Kim J."/>
        </authorList>
    </citation>
    <scope>NUCLEOTIDE SEQUENCE</scope>
    <source>
        <strain evidence="2">KU_S4_2022</strain>
        <tissue evidence="2">Muscle</tissue>
    </source>
</reference>
<dbReference type="Gene3D" id="1.25.40.10">
    <property type="entry name" value="Tetratricopeptide repeat domain"/>
    <property type="match status" value="1"/>
</dbReference>
<dbReference type="GO" id="GO:0005634">
    <property type="term" value="C:nucleus"/>
    <property type="evidence" value="ECO:0007669"/>
    <property type="project" value="TreeGrafter"/>
</dbReference>
<feature type="region of interest" description="Disordered" evidence="1">
    <location>
        <begin position="1"/>
        <end position="23"/>
    </location>
</feature>
<dbReference type="InterPro" id="IPR011990">
    <property type="entry name" value="TPR-like_helical_dom_sf"/>
</dbReference>
<accession>A0A9Q0EGR0</accession>
<dbReference type="SUPFAM" id="SSF48452">
    <property type="entry name" value="TPR-like"/>
    <property type="match status" value="1"/>
</dbReference>
<dbReference type="PANTHER" id="PTHR12197">
    <property type="entry name" value="HISTONE-LYSINE N-METHYLTRANSFERASE SMYD"/>
    <property type="match status" value="1"/>
</dbReference>
<gene>
    <name evidence="2" type="ORF">NHX12_026509</name>
</gene>
<sequence length="189" mass="21120">MGGRSGGYQIAGRGGRRQKEGRMKINYRPKDDGKKAACLPSVIVTFKGTAAEVRAVAPMKRGDEVLISYIDILELLEMCVLSLDEMGSVFDEANVYMLHMMYQAMGVCLYLGDWAGAIRYGEKVLKPYSVLYPPYSLNVSSMYLKLGRLYMGLEKRSQGLSALKKALAIMEVAHGKDHHYLAELRKEIK</sequence>
<organism evidence="2 3">
    <name type="scientific">Muraenolepis orangiensis</name>
    <name type="common">Patagonian moray cod</name>
    <dbReference type="NCBI Taxonomy" id="630683"/>
    <lineage>
        <taxon>Eukaryota</taxon>
        <taxon>Metazoa</taxon>
        <taxon>Chordata</taxon>
        <taxon>Craniata</taxon>
        <taxon>Vertebrata</taxon>
        <taxon>Euteleostomi</taxon>
        <taxon>Actinopterygii</taxon>
        <taxon>Neopterygii</taxon>
        <taxon>Teleostei</taxon>
        <taxon>Neoteleostei</taxon>
        <taxon>Acanthomorphata</taxon>
        <taxon>Zeiogadaria</taxon>
        <taxon>Gadariae</taxon>
        <taxon>Gadiformes</taxon>
        <taxon>Muraenolepidoidei</taxon>
        <taxon>Muraenolepididae</taxon>
        <taxon>Muraenolepis</taxon>
    </lineage>
</organism>
<evidence type="ECO:0000313" key="3">
    <source>
        <dbReference type="Proteomes" id="UP001148018"/>
    </source>
</evidence>
<dbReference type="PANTHER" id="PTHR12197:SF290">
    <property type="entry name" value="N-LYSINE METHYLTRANSFERASE SMYD2-B"/>
    <property type="match status" value="1"/>
</dbReference>
<name>A0A9Q0EGR0_9TELE</name>
<proteinExistence type="predicted"/>
<keyword evidence="3" id="KW-1185">Reference proteome</keyword>
<dbReference type="AlphaFoldDB" id="A0A9Q0EGR0"/>
<evidence type="ECO:0000313" key="2">
    <source>
        <dbReference type="EMBL" id="KAJ3606994.1"/>
    </source>
</evidence>
<protein>
    <submittedName>
        <fullName evidence="2">Uncharacterized protein</fullName>
    </submittedName>
</protein>
<dbReference type="InterPro" id="IPR050869">
    <property type="entry name" value="H3K4_H4K5_MeTrfase"/>
</dbReference>